<evidence type="ECO:0000313" key="13">
    <source>
        <dbReference type="Proteomes" id="UP001628156"/>
    </source>
</evidence>
<evidence type="ECO:0000256" key="4">
    <source>
        <dbReference type="ARBA" id="ARBA00022723"/>
    </source>
</evidence>
<evidence type="ECO:0000256" key="9">
    <source>
        <dbReference type="ARBA" id="ARBA00023242"/>
    </source>
</evidence>
<keyword evidence="13" id="KW-1185">Reference proteome</keyword>
<dbReference type="EMBL" id="BAAFRS010000121">
    <property type="protein sequence ID" value="GAB1222854.1"/>
    <property type="molecule type" value="Genomic_DNA"/>
</dbReference>
<keyword evidence="7" id="KW-0862">Zinc</keyword>
<dbReference type="HAMAP" id="MF_00185">
    <property type="entry name" value="IPP_trans"/>
    <property type="match status" value="1"/>
</dbReference>
<dbReference type="NCBIfam" id="TIGR00174">
    <property type="entry name" value="miaA"/>
    <property type="match status" value="1"/>
</dbReference>
<dbReference type="SMART" id="SM00451">
    <property type="entry name" value="ZnF_U1"/>
    <property type="match status" value="1"/>
</dbReference>
<organism evidence="12 13">
    <name type="scientific">Entamoeba nuttalli</name>
    <dbReference type="NCBI Taxonomy" id="412467"/>
    <lineage>
        <taxon>Eukaryota</taxon>
        <taxon>Amoebozoa</taxon>
        <taxon>Evosea</taxon>
        <taxon>Archamoebae</taxon>
        <taxon>Mastigamoebida</taxon>
        <taxon>Entamoebidae</taxon>
        <taxon>Entamoeba</taxon>
    </lineage>
</organism>
<dbReference type="Gene3D" id="3.40.50.300">
    <property type="entry name" value="P-loop containing nucleotide triphosphate hydrolases"/>
    <property type="match status" value="1"/>
</dbReference>
<comment type="subcellular location">
    <subcellularLocation>
        <location evidence="1">Nucleus</location>
    </subcellularLocation>
</comment>
<evidence type="ECO:0000256" key="8">
    <source>
        <dbReference type="ARBA" id="ARBA00022840"/>
    </source>
</evidence>
<keyword evidence="8 10" id="KW-0067">ATP-binding</keyword>
<dbReference type="InterPro" id="IPR036236">
    <property type="entry name" value="Znf_C2H2_sf"/>
</dbReference>
<dbReference type="Pfam" id="PF12874">
    <property type="entry name" value="zf-met"/>
    <property type="match status" value="1"/>
</dbReference>
<dbReference type="Gene3D" id="1.10.20.140">
    <property type="match status" value="1"/>
</dbReference>
<dbReference type="InterPro" id="IPR018022">
    <property type="entry name" value="IPT"/>
</dbReference>
<dbReference type="Pfam" id="PF01715">
    <property type="entry name" value="IPPT"/>
    <property type="match status" value="1"/>
</dbReference>
<evidence type="ECO:0000259" key="11">
    <source>
        <dbReference type="PROSITE" id="PS50171"/>
    </source>
</evidence>
<dbReference type="SUPFAM" id="SSF57667">
    <property type="entry name" value="beta-beta-alpha zinc fingers"/>
    <property type="match status" value="1"/>
</dbReference>
<dbReference type="Gene3D" id="3.30.160.60">
    <property type="entry name" value="Classic Zinc Finger"/>
    <property type="match status" value="1"/>
</dbReference>
<keyword evidence="6" id="KW-0863">Zinc-finger</keyword>
<evidence type="ECO:0000256" key="5">
    <source>
        <dbReference type="ARBA" id="ARBA00022741"/>
    </source>
</evidence>
<keyword evidence="5 10" id="KW-0547">Nucleotide-binding</keyword>
<dbReference type="InterPro" id="IPR003604">
    <property type="entry name" value="Matrin/U1-like-C_Znf_C2H2"/>
</dbReference>
<protein>
    <recommendedName>
        <fullName evidence="11">Matrin-type domain-containing protein</fullName>
    </recommendedName>
</protein>
<dbReference type="InterPro" id="IPR027417">
    <property type="entry name" value="P-loop_NTPase"/>
</dbReference>
<evidence type="ECO:0000313" key="12">
    <source>
        <dbReference type="EMBL" id="GAB1222854.1"/>
    </source>
</evidence>
<dbReference type="SUPFAM" id="SSF52540">
    <property type="entry name" value="P-loop containing nucleoside triphosphate hydrolases"/>
    <property type="match status" value="2"/>
</dbReference>
<dbReference type="PROSITE" id="PS50171">
    <property type="entry name" value="ZF_MATRIN"/>
    <property type="match status" value="1"/>
</dbReference>
<sequence length="391" mass="46375">MNEPIIRNDKKQIIVVIGATASGKSTVAHQICKKLNGEIINADVMQCYKGLPIATNKPSEEEKQEFHYHLVDFVSPEVNYTVQQWVNDADKAIETICLKNKIPIICGGTSYYIDALLFRHQSKDLIKVNESKILPWKEDEWYNKLKEIDPIMAERLHPNDITRIKNALIYYIQYNQPISSTFLKEHIEMKYNPIIIWVDADIKLLYQRADKRVNVMVQQGMVEQNMKFIEEHEEELKQLEWKWGICMAIGFQEFIECKLKGTPIEIAIENVKIHTKQYIKKQIRWINNKIVKTKKSSIIHFIHHENDILQLDLIFQQINEQLNSNCNSFNTITKEKEIKEEEKTKLIQWKKYYCEICDIILNGEKEWNVHLISKRHKYKLKRIKKTQEYIK</sequence>
<keyword evidence="4" id="KW-0479">Metal-binding</keyword>
<comment type="caution">
    <text evidence="12">The sequence shown here is derived from an EMBL/GenBank/DDBJ whole genome shotgun (WGS) entry which is preliminary data.</text>
</comment>
<dbReference type="PANTHER" id="PTHR11088:SF89">
    <property type="entry name" value="TRNA DIMETHYLALLYLTRANSFERASE"/>
    <property type="match status" value="1"/>
</dbReference>
<evidence type="ECO:0000256" key="1">
    <source>
        <dbReference type="ARBA" id="ARBA00004123"/>
    </source>
</evidence>
<comment type="similarity">
    <text evidence="2 10">Belongs to the IPP transferase family.</text>
</comment>
<dbReference type="InterPro" id="IPR039657">
    <property type="entry name" value="Dimethylallyltransferase"/>
</dbReference>
<evidence type="ECO:0000256" key="6">
    <source>
        <dbReference type="ARBA" id="ARBA00022771"/>
    </source>
</evidence>
<dbReference type="Proteomes" id="UP001628156">
    <property type="component" value="Unassembled WGS sequence"/>
</dbReference>
<keyword evidence="9" id="KW-0539">Nucleus</keyword>
<dbReference type="InterPro" id="IPR013087">
    <property type="entry name" value="Znf_C2H2_type"/>
</dbReference>
<gene>
    <name evidence="12" type="ORF">ENUP19_0121G0216</name>
</gene>
<name>A0ABQ0DJ45_9EUKA</name>
<dbReference type="PANTHER" id="PTHR11088">
    <property type="entry name" value="TRNA DIMETHYLALLYLTRANSFERASE"/>
    <property type="match status" value="1"/>
</dbReference>
<evidence type="ECO:0000256" key="10">
    <source>
        <dbReference type="RuleBase" id="RU003785"/>
    </source>
</evidence>
<evidence type="ECO:0000256" key="3">
    <source>
        <dbReference type="ARBA" id="ARBA00022679"/>
    </source>
</evidence>
<dbReference type="InterPro" id="IPR000690">
    <property type="entry name" value="Matrin/U1-C_Znf_C2H2"/>
</dbReference>
<proteinExistence type="inferred from homology"/>
<feature type="domain" description="Matrin-type" evidence="11">
    <location>
        <begin position="352"/>
        <end position="382"/>
    </location>
</feature>
<evidence type="ECO:0000256" key="2">
    <source>
        <dbReference type="ARBA" id="ARBA00005842"/>
    </source>
</evidence>
<accession>A0ABQ0DJ45</accession>
<reference evidence="12 13" key="1">
    <citation type="journal article" date="2019" name="PLoS Negl. Trop. Dis.">
        <title>Whole genome sequencing of Entamoeba nuttalli reveals mammalian host-related molecular signatures and a novel octapeptide-repeat surface protein.</title>
        <authorList>
            <person name="Tanaka M."/>
            <person name="Makiuchi T."/>
            <person name="Komiyama T."/>
            <person name="Shiina T."/>
            <person name="Osaki K."/>
            <person name="Tachibana H."/>
        </authorList>
    </citation>
    <scope>NUCLEOTIDE SEQUENCE [LARGE SCALE GENOMIC DNA]</scope>
    <source>
        <strain evidence="12 13">P19-061405</strain>
    </source>
</reference>
<evidence type="ECO:0000256" key="7">
    <source>
        <dbReference type="ARBA" id="ARBA00022833"/>
    </source>
</evidence>
<keyword evidence="3 10" id="KW-0808">Transferase</keyword>